<evidence type="ECO:0000256" key="1">
    <source>
        <dbReference type="SAM" id="Phobius"/>
    </source>
</evidence>
<keyword evidence="1" id="KW-0472">Membrane</keyword>
<evidence type="ECO:0000313" key="3">
    <source>
        <dbReference type="Proteomes" id="UP001219037"/>
    </source>
</evidence>
<organism evidence="2 3">
    <name type="scientific">Citricoccus muralis</name>
    <dbReference type="NCBI Taxonomy" id="169134"/>
    <lineage>
        <taxon>Bacteria</taxon>
        <taxon>Bacillati</taxon>
        <taxon>Actinomycetota</taxon>
        <taxon>Actinomycetes</taxon>
        <taxon>Micrococcales</taxon>
        <taxon>Micrococcaceae</taxon>
        <taxon>Citricoccus</taxon>
    </lineage>
</organism>
<gene>
    <name evidence="2" type="ORF">P8192_00530</name>
</gene>
<dbReference type="EMBL" id="CP121252">
    <property type="protein sequence ID" value="WFP17994.1"/>
    <property type="molecule type" value="Genomic_DNA"/>
</dbReference>
<feature type="transmembrane region" description="Helical" evidence="1">
    <location>
        <begin position="20"/>
        <end position="42"/>
    </location>
</feature>
<dbReference type="Proteomes" id="UP001219037">
    <property type="component" value="Chromosome"/>
</dbReference>
<keyword evidence="1" id="KW-0812">Transmembrane</keyword>
<keyword evidence="3" id="KW-1185">Reference proteome</keyword>
<reference evidence="2 3" key="1">
    <citation type="submission" date="2023-04" db="EMBL/GenBank/DDBJ databases">
        <title>Funneling lignin-derived compounds into biodiesel using alkali-halophilic Citricoccus sp. P2.</title>
        <authorList>
            <person name="Luo C.-B."/>
        </authorList>
    </citation>
    <scope>NUCLEOTIDE SEQUENCE [LARGE SCALE GENOMIC DNA]</scope>
    <source>
        <strain evidence="2 3">P2</strain>
    </source>
</reference>
<evidence type="ECO:0000313" key="2">
    <source>
        <dbReference type="EMBL" id="WFP17994.1"/>
    </source>
</evidence>
<sequence length="54" mass="6179">MRMYAYLFSLLPGPTWVKWIFTLVILALVVLLLMEVVFPALAPYSPFSDSTIDE</sequence>
<dbReference type="RefSeq" id="WP_278159857.1">
    <property type="nucleotide sequence ID" value="NZ_CP121252.1"/>
</dbReference>
<name>A0ABY8HA24_9MICC</name>
<protein>
    <submittedName>
        <fullName evidence="2">Uncharacterized protein</fullName>
    </submittedName>
</protein>
<proteinExistence type="predicted"/>
<accession>A0ABY8HA24</accession>
<keyword evidence="1" id="KW-1133">Transmembrane helix</keyword>